<dbReference type="Gene3D" id="2.130.10.10">
    <property type="entry name" value="YVTN repeat-like/Quinoprotein amine dehydrogenase"/>
    <property type="match status" value="2"/>
</dbReference>
<dbReference type="InterPro" id="IPR019775">
    <property type="entry name" value="WD40_repeat_CS"/>
</dbReference>
<feature type="repeat" description="WD" evidence="9">
    <location>
        <begin position="834"/>
        <end position="855"/>
    </location>
</feature>
<dbReference type="EMBL" id="BIFH01000025">
    <property type="protein sequence ID" value="GCD97778.1"/>
    <property type="molecule type" value="Genomic_DNA"/>
</dbReference>
<dbReference type="GO" id="GO:0022857">
    <property type="term" value="F:transmembrane transporter activity"/>
    <property type="evidence" value="ECO:0007669"/>
    <property type="project" value="InterPro"/>
</dbReference>
<reference evidence="12 13" key="1">
    <citation type="submission" date="2018-12" db="EMBL/GenBank/DDBJ databases">
        <title>Draft genome sequence of Embleya hyalina NBRC 13850T.</title>
        <authorList>
            <person name="Komaki H."/>
            <person name="Hosoyama A."/>
            <person name="Kimura A."/>
            <person name="Ichikawa N."/>
            <person name="Tamura T."/>
        </authorList>
    </citation>
    <scope>NUCLEOTIDE SEQUENCE [LARGE SCALE GENOMIC DNA]</scope>
    <source>
        <strain evidence="12 13">NBRC 13850</strain>
    </source>
</reference>
<gene>
    <name evidence="12" type="ORF">EHYA_05474</name>
</gene>
<dbReference type="PANTHER" id="PTHR42718">
    <property type="entry name" value="MAJOR FACILITATOR SUPERFAMILY MULTIDRUG TRANSPORTER MFSC"/>
    <property type="match status" value="1"/>
</dbReference>
<dbReference type="InterPro" id="IPR001680">
    <property type="entry name" value="WD40_rpt"/>
</dbReference>
<evidence type="ECO:0000313" key="12">
    <source>
        <dbReference type="EMBL" id="GCD97778.1"/>
    </source>
</evidence>
<keyword evidence="3 9" id="KW-0853">WD repeat</keyword>
<keyword evidence="7 10" id="KW-0472">Membrane</keyword>
<organism evidence="12 13">
    <name type="scientific">Embleya hyalina</name>
    <dbReference type="NCBI Taxonomy" id="516124"/>
    <lineage>
        <taxon>Bacteria</taxon>
        <taxon>Bacillati</taxon>
        <taxon>Actinomycetota</taxon>
        <taxon>Actinomycetes</taxon>
        <taxon>Kitasatosporales</taxon>
        <taxon>Streptomycetaceae</taxon>
        <taxon>Embleya</taxon>
    </lineage>
</organism>
<dbReference type="SMART" id="SM00320">
    <property type="entry name" value="WD40"/>
    <property type="match status" value="5"/>
</dbReference>
<dbReference type="Gene3D" id="1.20.1250.20">
    <property type="entry name" value="MFS general substrate transporter like domains"/>
    <property type="match status" value="2"/>
</dbReference>
<feature type="transmembrane region" description="Helical" evidence="10">
    <location>
        <begin position="449"/>
        <end position="470"/>
    </location>
</feature>
<dbReference type="Proteomes" id="UP000286931">
    <property type="component" value="Unassembled WGS sequence"/>
</dbReference>
<evidence type="ECO:0000256" key="3">
    <source>
        <dbReference type="ARBA" id="ARBA00022574"/>
    </source>
</evidence>
<feature type="transmembrane region" description="Helical" evidence="10">
    <location>
        <begin position="307"/>
        <end position="329"/>
    </location>
</feature>
<evidence type="ECO:0000256" key="7">
    <source>
        <dbReference type="ARBA" id="ARBA00023136"/>
    </source>
</evidence>
<protein>
    <submittedName>
        <fullName evidence="12">MFS transporter</fullName>
    </submittedName>
</protein>
<evidence type="ECO:0000256" key="9">
    <source>
        <dbReference type="PROSITE-ProRule" id="PRU00221"/>
    </source>
</evidence>
<keyword evidence="8" id="KW-0046">Antibiotic resistance</keyword>
<feature type="domain" description="Major facilitator superfamily (MFS) profile" evidence="11">
    <location>
        <begin position="53"/>
        <end position="500"/>
    </location>
</feature>
<keyword evidence="4 10" id="KW-0812">Transmembrane</keyword>
<feature type="transmembrane region" description="Helical" evidence="10">
    <location>
        <begin position="207"/>
        <end position="227"/>
    </location>
</feature>
<feature type="transmembrane region" description="Helical" evidence="10">
    <location>
        <begin position="239"/>
        <end position="258"/>
    </location>
</feature>
<evidence type="ECO:0000256" key="1">
    <source>
        <dbReference type="ARBA" id="ARBA00004651"/>
    </source>
</evidence>
<dbReference type="InterPro" id="IPR036322">
    <property type="entry name" value="WD40_repeat_dom_sf"/>
</dbReference>
<feature type="transmembrane region" description="Helical" evidence="10">
    <location>
        <begin position="380"/>
        <end position="400"/>
    </location>
</feature>
<keyword evidence="2" id="KW-0813">Transport</keyword>
<dbReference type="PROSITE" id="PS50082">
    <property type="entry name" value="WD_REPEATS_2"/>
    <property type="match status" value="3"/>
</dbReference>
<dbReference type="AlphaFoldDB" id="A0A401YT29"/>
<feature type="transmembrane region" description="Helical" evidence="10">
    <location>
        <begin position="88"/>
        <end position="107"/>
    </location>
</feature>
<evidence type="ECO:0000256" key="10">
    <source>
        <dbReference type="SAM" id="Phobius"/>
    </source>
</evidence>
<keyword evidence="5" id="KW-0677">Repeat</keyword>
<feature type="transmembrane region" description="Helical" evidence="10">
    <location>
        <begin position="341"/>
        <end position="368"/>
    </location>
</feature>
<sequence>MAGTPGWRGWAAGGVGVRSSRPAERIARWRAGRWHGAAMPSLQDPPSARSGPLLFALCFAGVVAGAVPAVVVPVLPDIARELGVSPGAANWAVTAGLLTSAVTVPVFGRIADLRAGRGVLVCCLSVLAVGAVLSALAPSFPLFLLGRALQGTAGAVFPLAVTVLYREVGGDRLASAVALVSGTLAVGGGLGPVAAGLLNRVYPGYRVLFWGCAAVAVCSVLLVVLFVPRGSGVDAGGRVDVAGAAVLGTGLVLVMLPLSQGGSWGWTSPAVPAMAVAAALVLGIFVRVERGRRDPLLAMDLLRRRPIVVANVLSALVGAVMYLAVLVLTQLVRGRPEAAGYGFGASALTASVVYLLPMTIASMIAAPIGGRSVVRFGARFTLVVAGLAGVGGFGVLTVAHDRPYQVVVASFAIGVMVSLGYAAIPSLLAEFVPASRIGMANSANALTRWIGGAAASSFVAAVLAAFTANGGPPREGAIVVLSGSGVVVALTVVSLARFGLPAPWAAGAGPARVSAMSDDVHMIASASDPSGAEGSWTDLPWLVNADPERVLGLPASDADSDARLMAAVYRASVDVHRDAPPWVRRQLLALDAARYGDRELSARIAAVSVEDVDTEPWRVLWSTGSQSDPHFRMNPSGHTGGVDAVVTTFSDGRHVVVTGSKDRTVRVRDLETGRPVGGPMSDLNGRVWAVATEVVDGRPCVVTAGDWAVRAWDLATRRQTGELPGINGEVWCLGTAVVRGRPCVLAGDDDVSVRVWDLASGEQVGELTGHNDFLMAIDTLVIDDRPHAVGCMSGGKVWRWDLTTGQPVGEPLPGHDGEAWAVATAVVGGRVHAITAGHDATVRVWDLVMGREVGRLVGHEGTVSAVVTAVIGGELRVVTGGSDGTVCLWEPAAGRQIGRELVFPAPVHALTVTPEGSLVVGFGGDVAVLSLHAGPDSTGP</sequence>
<feature type="transmembrane region" description="Helical" evidence="10">
    <location>
        <begin position="143"/>
        <end position="165"/>
    </location>
</feature>
<dbReference type="InterPro" id="IPR036259">
    <property type="entry name" value="MFS_trans_sf"/>
</dbReference>
<name>A0A401YT29_9ACTN</name>
<dbReference type="InterPro" id="IPR011701">
    <property type="entry name" value="MFS"/>
</dbReference>
<dbReference type="CDD" id="cd00200">
    <property type="entry name" value="WD40"/>
    <property type="match status" value="1"/>
</dbReference>
<comment type="caution">
    <text evidence="12">The sequence shown here is derived from an EMBL/GenBank/DDBJ whole genome shotgun (WGS) entry which is preliminary data.</text>
</comment>
<proteinExistence type="predicted"/>
<feature type="transmembrane region" description="Helical" evidence="10">
    <location>
        <begin position="53"/>
        <end position="76"/>
    </location>
</feature>
<dbReference type="SUPFAM" id="SSF50978">
    <property type="entry name" value="WD40 repeat-like"/>
    <property type="match status" value="1"/>
</dbReference>
<feature type="transmembrane region" description="Helical" evidence="10">
    <location>
        <begin position="264"/>
        <end position="286"/>
    </location>
</feature>
<evidence type="ECO:0000256" key="2">
    <source>
        <dbReference type="ARBA" id="ARBA00022448"/>
    </source>
</evidence>
<accession>A0A401YT29</accession>
<evidence type="ECO:0000256" key="6">
    <source>
        <dbReference type="ARBA" id="ARBA00022989"/>
    </source>
</evidence>
<dbReference type="InterPro" id="IPR015943">
    <property type="entry name" value="WD40/YVTN_repeat-like_dom_sf"/>
</dbReference>
<dbReference type="PANTHER" id="PTHR42718:SF9">
    <property type="entry name" value="MAJOR FACILITATOR SUPERFAMILY MULTIDRUG TRANSPORTER MFSC"/>
    <property type="match status" value="1"/>
</dbReference>
<keyword evidence="13" id="KW-1185">Reference proteome</keyword>
<dbReference type="GO" id="GO:0046677">
    <property type="term" value="P:response to antibiotic"/>
    <property type="evidence" value="ECO:0007669"/>
    <property type="project" value="UniProtKB-KW"/>
</dbReference>
<dbReference type="Pfam" id="PF07690">
    <property type="entry name" value="MFS_1"/>
    <property type="match status" value="1"/>
</dbReference>
<dbReference type="SUPFAM" id="SSF103473">
    <property type="entry name" value="MFS general substrate transporter"/>
    <property type="match status" value="1"/>
</dbReference>
<dbReference type="InterPro" id="IPR020846">
    <property type="entry name" value="MFS_dom"/>
</dbReference>
<dbReference type="PROSITE" id="PS50850">
    <property type="entry name" value="MFS"/>
    <property type="match status" value="1"/>
</dbReference>
<evidence type="ECO:0000256" key="4">
    <source>
        <dbReference type="ARBA" id="ARBA00022692"/>
    </source>
</evidence>
<feature type="repeat" description="WD" evidence="9">
    <location>
        <begin position="856"/>
        <end position="899"/>
    </location>
</feature>
<comment type="subcellular location">
    <subcellularLocation>
        <location evidence="1">Cell membrane</location>
        <topology evidence="1">Multi-pass membrane protein</topology>
    </subcellularLocation>
</comment>
<keyword evidence="6 10" id="KW-1133">Transmembrane helix</keyword>
<feature type="transmembrane region" description="Helical" evidence="10">
    <location>
        <begin position="119"/>
        <end position="137"/>
    </location>
</feature>
<dbReference type="Pfam" id="PF00400">
    <property type="entry name" value="WD40"/>
    <property type="match status" value="3"/>
</dbReference>
<dbReference type="PROSITE" id="PS00678">
    <property type="entry name" value="WD_REPEATS_1"/>
    <property type="match status" value="1"/>
</dbReference>
<evidence type="ECO:0000259" key="11">
    <source>
        <dbReference type="PROSITE" id="PS50850"/>
    </source>
</evidence>
<dbReference type="GO" id="GO:0005886">
    <property type="term" value="C:plasma membrane"/>
    <property type="evidence" value="ECO:0007669"/>
    <property type="project" value="UniProtKB-SubCell"/>
</dbReference>
<feature type="transmembrane region" description="Helical" evidence="10">
    <location>
        <begin position="177"/>
        <end position="195"/>
    </location>
</feature>
<evidence type="ECO:0000256" key="8">
    <source>
        <dbReference type="ARBA" id="ARBA00023251"/>
    </source>
</evidence>
<evidence type="ECO:0000313" key="13">
    <source>
        <dbReference type="Proteomes" id="UP000286931"/>
    </source>
</evidence>
<feature type="repeat" description="WD" evidence="9">
    <location>
        <begin position="744"/>
        <end position="766"/>
    </location>
</feature>
<feature type="transmembrane region" description="Helical" evidence="10">
    <location>
        <begin position="406"/>
        <end position="428"/>
    </location>
</feature>
<evidence type="ECO:0000256" key="5">
    <source>
        <dbReference type="ARBA" id="ARBA00022737"/>
    </source>
</evidence>
<feature type="transmembrane region" description="Helical" evidence="10">
    <location>
        <begin position="476"/>
        <end position="496"/>
    </location>
</feature>